<evidence type="ECO:0000256" key="2">
    <source>
        <dbReference type="ARBA" id="ARBA00022692"/>
    </source>
</evidence>
<keyword evidence="4 6" id="KW-0496">Mitochondrion</keyword>
<evidence type="ECO:0000256" key="6">
    <source>
        <dbReference type="HAMAP-Rule" id="MF_03102"/>
    </source>
</evidence>
<dbReference type="Pfam" id="PF12519">
    <property type="entry name" value="MDM10"/>
    <property type="match status" value="1"/>
</dbReference>
<dbReference type="HAMAP" id="MF_03102">
    <property type="entry name" value="Mdm10"/>
    <property type="match status" value="1"/>
</dbReference>
<protein>
    <recommendedName>
        <fullName evidence="6">Mitochondrial distribution and morphology protein 10</fullName>
    </recommendedName>
    <alternativeName>
        <fullName evidence="6">Mitochondrial inheritance component MDM10</fullName>
    </alternativeName>
</protein>
<dbReference type="GO" id="GO:0001401">
    <property type="term" value="C:SAM complex"/>
    <property type="evidence" value="ECO:0007669"/>
    <property type="project" value="TreeGrafter"/>
</dbReference>
<dbReference type="Proteomes" id="UP001153365">
    <property type="component" value="Unassembled WGS sequence"/>
</dbReference>
<comment type="domain">
    <text evidence="6">Lacks alpha-helical transmembrane segments, suggesting that it resides in the membrane via beta-sheet conformations similar to those predicted for other outer membrane proteins and porin.</text>
</comment>
<evidence type="ECO:0000256" key="3">
    <source>
        <dbReference type="ARBA" id="ARBA00022787"/>
    </source>
</evidence>
<comment type="subunit">
    <text evidence="6">Component of the ER-mitochondria encounter structure (ERMES) or MDM complex, composed of MMM1, MDM10, MDM12 and MDM34. Associates with the mitochondrial outer membrane sorting assembly machinery SAM(core) complex.</text>
</comment>
<evidence type="ECO:0000256" key="5">
    <source>
        <dbReference type="ARBA" id="ARBA00023136"/>
    </source>
</evidence>
<dbReference type="PANTHER" id="PTHR28035">
    <property type="entry name" value="MITOCHONDRIAL DISTRIBUTION AND MORPHOLOGY PROTEIN 10"/>
    <property type="match status" value="1"/>
</dbReference>
<keyword evidence="8" id="KW-1185">Reference proteome</keyword>
<dbReference type="InterPro" id="IPR027539">
    <property type="entry name" value="Mdm10"/>
</dbReference>
<evidence type="ECO:0000313" key="7">
    <source>
        <dbReference type="EMBL" id="CAH7685266.1"/>
    </source>
</evidence>
<evidence type="ECO:0000256" key="1">
    <source>
        <dbReference type="ARBA" id="ARBA00022452"/>
    </source>
</evidence>
<comment type="caution">
    <text evidence="7">The sequence shown here is derived from an EMBL/GenBank/DDBJ whole genome shotgun (WGS) entry which is preliminary data.</text>
</comment>
<dbReference type="GO" id="GO:0070096">
    <property type="term" value="P:mitochondrial outer membrane translocase complex assembly"/>
    <property type="evidence" value="ECO:0007669"/>
    <property type="project" value="UniProtKB-UniRule"/>
</dbReference>
<dbReference type="GO" id="GO:1990456">
    <property type="term" value="P:mitochondrion-endoplasmic reticulum membrane tethering"/>
    <property type="evidence" value="ECO:0007669"/>
    <property type="project" value="UniProtKB-UniRule"/>
</dbReference>
<evidence type="ECO:0000313" key="8">
    <source>
        <dbReference type="Proteomes" id="UP001153365"/>
    </source>
</evidence>
<dbReference type="EMBL" id="CALTRL010005717">
    <property type="protein sequence ID" value="CAH7685266.1"/>
    <property type="molecule type" value="Genomic_DNA"/>
</dbReference>
<accession>A0AAV0BGR6</accession>
<keyword evidence="1 6" id="KW-1134">Transmembrane beta strand</keyword>
<comment type="subcellular location">
    <subcellularLocation>
        <location evidence="6">Mitochondrion outer membrane</location>
        <topology evidence="6">Multi-pass membrane protein</topology>
    </subcellularLocation>
    <text evidence="6">The ERMES/MDM complex localizes to a few discrete foci (around 10 per single cell), that represent mitochondria-endoplasmic reticulum junctions. These foci are often found next to mtDNA nucleoids.</text>
</comment>
<keyword evidence="5 6" id="KW-0472">Membrane</keyword>
<organism evidence="7 8">
    <name type="scientific">Phakopsora pachyrhizi</name>
    <name type="common">Asian soybean rust disease fungus</name>
    <dbReference type="NCBI Taxonomy" id="170000"/>
    <lineage>
        <taxon>Eukaryota</taxon>
        <taxon>Fungi</taxon>
        <taxon>Dikarya</taxon>
        <taxon>Basidiomycota</taxon>
        <taxon>Pucciniomycotina</taxon>
        <taxon>Pucciniomycetes</taxon>
        <taxon>Pucciniales</taxon>
        <taxon>Phakopsoraceae</taxon>
        <taxon>Phakopsora</taxon>
    </lineage>
</organism>
<gene>
    <name evidence="6" type="primary">MDM10</name>
    <name evidence="7" type="ORF">PPACK8108_LOCUS19757</name>
</gene>
<name>A0AAV0BGR6_PHAPC</name>
<evidence type="ECO:0000256" key="4">
    <source>
        <dbReference type="ARBA" id="ARBA00023128"/>
    </source>
</evidence>
<sequence>MHSFGSQLLRAHYQATGWNNENEYAQLTGPTRALLDLGFIPGLHFSLGKLPVPHFANSASLSVLSPPSEISSDQVSPVYYLPSPTLTGSISYFASGIPSLYISPTRLKALTSVVDRFSVPLPPSTGTRHTTVFGIDPGNNYLLYGRFHLPSYRLDGLYTKRLSENLQGLITLVSVPSSNQIHNNSSNQDHSQPITGSSSIWNLMMSLSHDTGRCSQQYSYSSEDGLFGFKVLYNFPPSTTGKRLSKNFQQHQQINLNGSNENQTLVDREKLVDEEEAMDNVLKGRFSVGGELYFSAQKRSAGVSTGVRFCTIPEPAGSVTKTQQPTVITATLNPIMGQISTCYATKLGNNLSLATRFDFNIFSFESDITFGGEWLQKLRTDKRISTDHPKRLSKMKGQIFEKSITGDKVKDCQEAVARGKRSVSRGPEDNDGLVTSFWESVFGKSTDLLGILRARFSPVTGFTLMWEGRWKECLIGLGINSKFLISTSTNSPENTRDENSHIQEGKLLQPVIKGVCFELQYNTDG</sequence>
<comment type="function">
    <text evidence="6">Component of the ERMES/MDM complex, which serves as a molecular tether to connect the endoplasmic reticulum and mitochondria. Components of this complex are involved in the control of mitochondrial shape and protein biogenesis and may function in phospholipid exchange. MDM10 is involved in the late assembly steps of the general translocase of the mitochondrial outer membrane (TOM complex). Functions in the TOM40-specific route of the assembly of outer membrane beta-barrel proteins, including the association of TOM40 with the receptor TOM22 and small TOM proteins. Can associate with the SAM(core) complex as well as the MDM12-MMM1 complex, both involved in late steps of the major beta-barrel assembly pathway, that is responsible for biogenesis of all outer membrane beta-barrel proteins. May act as a switch that shuttles between both complexes and channels precursor proteins into the TOM40-specific pathway. Plays a role in mitochondrial morphology and in the inheritance of mitochondria.</text>
</comment>
<reference evidence="7" key="1">
    <citation type="submission" date="2022-06" db="EMBL/GenBank/DDBJ databases">
        <authorList>
            <consortium name="SYNGENTA / RWTH Aachen University"/>
        </authorList>
    </citation>
    <scope>NUCLEOTIDE SEQUENCE</scope>
</reference>
<dbReference type="GO" id="GO:0015914">
    <property type="term" value="P:phospholipid transport"/>
    <property type="evidence" value="ECO:0007669"/>
    <property type="project" value="TreeGrafter"/>
</dbReference>
<dbReference type="AlphaFoldDB" id="A0AAV0BGR6"/>
<keyword evidence="3 6" id="KW-1000">Mitochondrion outer membrane</keyword>
<dbReference type="GO" id="GO:0032865">
    <property type="term" value="C:ERMES complex"/>
    <property type="evidence" value="ECO:0007669"/>
    <property type="project" value="UniProtKB-UniRule"/>
</dbReference>
<dbReference type="GO" id="GO:0045040">
    <property type="term" value="P:protein insertion into mitochondrial outer membrane"/>
    <property type="evidence" value="ECO:0007669"/>
    <property type="project" value="UniProtKB-UniRule"/>
</dbReference>
<proteinExistence type="inferred from homology"/>
<keyword evidence="2 6" id="KW-0812">Transmembrane</keyword>
<comment type="similarity">
    <text evidence="6">Belongs to the MDM10 family.</text>
</comment>
<dbReference type="GO" id="GO:0051654">
    <property type="term" value="P:establishment of mitochondrion localization"/>
    <property type="evidence" value="ECO:0007669"/>
    <property type="project" value="TreeGrafter"/>
</dbReference>
<dbReference type="PANTHER" id="PTHR28035:SF1">
    <property type="entry name" value="MITOCHONDRIAL DISTRIBUTION AND MORPHOLOGY PROTEIN 10"/>
    <property type="match status" value="1"/>
</dbReference>